<comment type="caution">
    <text evidence="2">The sequence shown here is derived from an EMBL/GenBank/DDBJ whole genome shotgun (WGS) entry which is preliminary data.</text>
</comment>
<dbReference type="AlphaFoldDB" id="A0A8T0RFW5"/>
<reference evidence="2" key="1">
    <citation type="submission" date="2020-05" db="EMBL/GenBank/DDBJ databases">
        <title>WGS assembly of Panicum virgatum.</title>
        <authorList>
            <person name="Lovell J.T."/>
            <person name="Jenkins J."/>
            <person name="Shu S."/>
            <person name="Juenger T.E."/>
            <person name="Schmutz J."/>
        </authorList>
    </citation>
    <scope>NUCLEOTIDE SEQUENCE</scope>
    <source>
        <strain evidence="2">AP13</strain>
    </source>
</reference>
<evidence type="ECO:0000256" key="1">
    <source>
        <dbReference type="SAM" id="MobiDB-lite"/>
    </source>
</evidence>
<protein>
    <submittedName>
        <fullName evidence="2">Uncharacterized protein</fullName>
    </submittedName>
</protein>
<evidence type="ECO:0000313" key="3">
    <source>
        <dbReference type="Proteomes" id="UP000823388"/>
    </source>
</evidence>
<proteinExistence type="predicted"/>
<sequence>MATRSIAEAACSVAPRSAAATPDRADRRPVCPAAGPLPYLRRAALPPAMAATPAEPSLAATPSHLHRRVCAVHRPCVVLPSHLLRAAAPCRLGVERATARHHALRPRPPSGLPTSAQTHARVRRRRSSLTAAAVRQRLASTAVARACERRTWRWRQRLCSLSLLSNERSPPR</sequence>
<name>A0A8T0RFW5_PANVG</name>
<evidence type="ECO:0000313" key="2">
    <source>
        <dbReference type="EMBL" id="KAG2583629.1"/>
    </source>
</evidence>
<feature type="region of interest" description="Disordered" evidence="1">
    <location>
        <begin position="100"/>
        <end position="125"/>
    </location>
</feature>
<organism evidence="2 3">
    <name type="scientific">Panicum virgatum</name>
    <name type="common">Blackwell switchgrass</name>
    <dbReference type="NCBI Taxonomy" id="38727"/>
    <lineage>
        <taxon>Eukaryota</taxon>
        <taxon>Viridiplantae</taxon>
        <taxon>Streptophyta</taxon>
        <taxon>Embryophyta</taxon>
        <taxon>Tracheophyta</taxon>
        <taxon>Spermatophyta</taxon>
        <taxon>Magnoliopsida</taxon>
        <taxon>Liliopsida</taxon>
        <taxon>Poales</taxon>
        <taxon>Poaceae</taxon>
        <taxon>PACMAD clade</taxon>
        <taxon>Panicoideae</taxon>
        <taxon>Panicodae</taxon>
        <taxon>Paniceae</taxon>
        <taxon>Panicinae</taxon>
        <taxon>Panicum</taxon>
        <taxon>Panicum sect. Hiantes</taxon>
    </lineage>
</organism>
<dbReference type="Proteomes" id="UP000823388">
    <property type="component" value="Chromosome 6K"/>
</dbReference>
<keyword evidence="3" id="KW-1185">Reference proteome</keyword>
<dbReference type="EMBL" id="CM029047">
    <property type="protein sequence ID" value="KAG2583629.1"/>
    <property type="molecule type" value="Genomic_DNA"/>
</dbReference>
<gene>
    <name evidence="2" type="ORF">PVAP13_6KG231806</name>
</gene>
<accession>A0A8T0RFW5</accession>